<comment type="caution">
    <text evidence="1">The sequence shown here is derived from an EMBL/GenBank/DDBJ whole genome shotgun (WGS) entry which is preliminary data.</text>
</comment>
<dbReference type="OrthoDB" id="10686583at2759"/>
<dbReference type="Proteomes" id="UP001150941">
    <property type="component" value="Unassembled WGS sequence"/>
</dbReference>
<dbReference type="RefSeq" id="XP_058332118.1">
    <property type="nucleotide sequence ID" value="XM_058473115.1"/>
</dbReference>
<sequence length="145" mass="15731">MESHGTILFVFIVRRRISLRRWTSLLAGLLTGLRFVFDNGLLAIRGLTGDGSEQLVGGRLVELVKEGFTISSEGCENRISIEGRHRRLVRNIGLPGLTVFGRRHKGVFAFVLGISVVVLVDCSNPCCGTRTNSHCGSSSSQGFGV</sequence>
<dbReference type="AlphaFoldDB" id="A0A9W9TTR7"/>
<organism evidence="1 2">
    <name type="scientific">Penicillium chermesinum</name>
    <dbReference type="NCBI Taxonomy" id="63820"/>
    <lineage>
        <taxon>Eukaryota</taxon>
        <taxon>Fungi</taxon>
        <taxon>Dikarya</taxon>
        <taxon>Ascomycota</taxon>
        <taxon>Pezizomycotina</taxon>
        <taxon>Eurotiomycetes</taxon>
        <taxon>Eurotiomycetidae</taxon>
        <taxon>Eurotiales</taxon>
        <taxon>Aspergillaceae</taxon>
        <taxon>Penicillium</taxon>
    </lineage>
</organism>
<keyword evidence="2" id="KW-1185">Reference proteome</keyword>
<gene>
    <name evidence="1" type="ORF">N7468_003818</name>
</gene>
<evidence type="ECO:0000313" key="2">
    <source>
        <dbReference type="Proteomes" id="UP001150941"/>
    </source>
</evidence>
<dbReference type="EMBL" id="JAPQKS010000003">
    <property type="protein sequence ID" value="KAJ5239199.1"/>
    <property type="molecule type" value="Genomic_DNA"/>
</dbReference>
<proteinExistence type="predicted"/>
<protein>
    <submittedName>
        <fullName evidence="1">Uncharacterized protein</fullName>
    </submittedName>
</protein>
<reference evidence="1" key="2">
    <citation type="journal article" date="2023" name="IMA Fungus">
        <title>Comparative genomic study of the Penicillium genus elucidates a diverse pangenome and 15 lateral gene transfer events.</title>
        <authorList>
            <person name="Petersen C."/>
            <person name="Sorensen T."/>
            <person name="Nielsen M.R."/>
            <person name="Sondergaard T.E."/>
            <person name="Sorensen J.L."/>
            <person name="Fitzpatrick D.A."/>
            <person name="Frisvad J.C."/>
            <person name="Nielsen K.L."/>
        </authorList>
    </citation>
    <scope>NUCLEOTIDE SEQUENCE</scope>
    <source>
        <strain evidence="1">IBT 19713</strain>
    </source>
</reference>
<dbReference type="GeneID" id="83200418"/>
<evidence type="ECO:0000313" key="1">
    <source>
        <dbReference type="EMBL" id="KAJ5239199.1"/>
    </source>
</evidence>
<accession>A0A9W9TTR7</accession>
<reference evidence="1" key="1">
    <citation type="submission" date="2022-11" db="EMBL/GenBank/DDBJ databases">
        <authorList>
            <person name="Petersen C."/>
        </authorList>
    </citation>
    <scope>NUCLEOTIDE SEQUENCE</scope>
    <source>
        <strain evidence="1">IBT 19713</strain>
    </source>
</reference>
<name>A0A9W9TTR7_9EURO</name>